<feature type="compositionally biased region" description="Basic and acidic residues" evidence="1">
    <location>
        <begin position="64"/>
        <end position="77"/>
    </location>
</feature>
<feature type="region of interest" description="Disordered" evidence="1">
    <location>
        <begin position="1"/>
        <end position="140"/>
    </location>
</feature>
<feature type="compositionally biased region" description="Basic and acidic residues" evidence="1">
    <location>
        <begin position="115"/>
        <end position="135"/>
    </location>
</feature>
<dbReference type="RefSeq" id="XP_039136000.1">
    <property type="nucleotide sequence ID" value="XM_039280066.1"/>
</dbReference>
<evidence type="ECO:0000313" key="3">
    <source>
        <dbReference type="RefSeq" id="XP_039136000.1"/>
    </source>
</evidence>
<keyword evidence="2" id="KW-1185">Reference proteome</keyword>
<organism evidence="2 3">
    <name type="scientific">Dioscorea cayennensis subsp. rotundata</name>
    <name type="common">White Guinea yam</name>
    <name type="synonym">Dioscorea rotundata</name>
    <dbReference type="NCBI Taxonomy" id="55577"/>
    <lineage>
        <taxon>Eukaryota</taxon>
        <taxon>Viridiplantae</taxon>
        <taxon>Streptophyta</taxon>
        <taxon>Embryophyta</taxon>
        <taxon>Tracheophyta</taxon>
        <taxon>Spermatophyta</taxon>
        <taxon>Magnoliopsida</taxon>
        <taxon>Liliopsida</taxon>
        <taxon>Dioscoreales</taxon>
        <taxon>Dioscoreaceae</taxon>
        <taxon>Dioscorea</taxon>
    </lineage>
</organism>
<dbReference type="Proteomes" id="UP001515500">
    <property type="component" value="Chromosome 12"/>
</dbReference>
<proteinExistence type="predicted"/>
<name>A0AB40C847_DIOCR</name>
<feature type="compositionally biased region" description="Basic and acidic residues" evidence="1">
    <location>
        <begin position="91"/>
        <end position="105"/>
    </location>
</feature>
<dbReference type="AlphaFoldDB" id="A0AB40C847"/>
<protein>
    <submittedName>
        <fullName evidence="3">Uncharacterized protein LOC120273439</fullName>
    </submittedName>
</protein>
<evidence type="ECO:0000256" key="1">
    <source>
        <dbReference type="SAM" id="MobiDB-lite"/>
    </source>
</evidence>
<dbReference type="PANTHER" id="PTHR37722">
    <property type="entry name" value="OS01G0167700 PROTEIN"/>
    <property type="match status" value="1"/>
</dbReference>
<feature type="compositionally biased region" description="Basic and acidic residues" evidence="1">
    <location>
        <begin position="36"/>
        <end position="52"/>
    </location>
</feature>
<dbReference type="GeneID" id="120273439"/>
<evidence type="ECO:0000313" key="2">
    <source>
        <dbReference type="Proteomes" id="UP001515500"/>
    </source>
</evidence>
<feature type="compositionally biased region" description="Polar residues" evidence="1">
    <location>
        <begin position="53"/>
        <end position="62"/>
    </location>
</feature>
<feature type="compositionally biased region" description="Polar residues" evidence="1">
    <location>
        <begin position="18"/>
        <end position="27"/>
    </location>
</feature>
<gene>
    <name evidence="3" type="primary">LOC120273439</name>
</gene>
<accession>A0AB40C847</accession>
<sequence length="172" mass="19128">MEAEGYFLNISHADGFQYGNQRTSLPKEQSAAKTFHTFEKPENDVSTEKKSLSSENSITAVSKQPKDSSVDSEHSENKTQLNEPKSGSPREVAKDCIQHTIDHPECSSPVSRQSPNRDFKKEKDGIEGIKLRSDGDGSTDTSYQVMLESYVLQLLCVQKVLTDASKKDTKKV</sequence>
<dbReference type="PANTHER" id="PTHR37722:SF2">
    <property type="entry name" value="OS01G0167700 PROTEIN"/>
    <property type="match status" value="1"/>
</dbReference>
<reference evidence="3" key="1">
    <citation type="submission" date="2025-08" db="UniProtKB">
        <authorList>
            <consortium name="RefSeq"/>
        </authorList>
    </citation>
    <scope>IDENTIFICATION</scope>
</reference>